<name>A0A3S9ZN37_STRGD</name>
<dbReference type="EMBL" id="CP029078">
    <property type="protein sequence ID" value="QCN83989.1"/>
    <property type="molecule type" value="Genomic_DNA"/>
</dbReference>
<evidence type="ECO:0000313" key="4">
    <source>
        <dbReference type="Proteomes" id="UP000271291"/>
    </source>
</evidence>
<dbReference type="EMBL" id="CP034687">
    <property type="protein sequence ID" value="AZS89164.1"/>
    <property type="molecule type" value="Genomic_DNA"/>
</dbReference>
<evidence type="ECO:0000313" key="3">
    <source>
        <dbReference type="EMBL" id="QCN83989.1"/>
    </source>
</evidence>
<keyword evidence="5" id="KW-1185">Reference proteome</keyword>
<evidence type="ECO:0000256" key="1">
    <source>
        <dbReference type="SAM" id="MobiDB-lite"/>
    </source>
</evidence>
<dbReference type="Proteomes" id="UP000501753">
    <property type="component" value="Chromosome"/>
</dbReference>
<gene>
    <name evidence="3" type="ORF">DDJ31_02560</name>
    <name evidence="2" type="ORF">ELQ87_36680</name>
</gene>
<sequence length="672" mass="69152">MHLRSLRRSGGSVRTPVLEAETVLVEQYGELVRLAHLVLPATLGRHRRVLVAHSLVQRTLPRFRSTHQMPAVPAPRAGGPARHSAAWALTAEVLRGALAHDRGSRRWPARRLPRLPLVIGLRLFPRSGGAAELALAQKLSGVSAAARAAFLLSVVHGLAPDAVRALLTAAGATEPDAALRAAALLGAGEDEHAATAALLASQEFDACALQASPTDLLRRRRRVRVAVAACAVAAISAVTLVTTTSGRPAAPASVPAPESAAALRPAALLRTPAGVWGSTARMDFTAWPARGDRTGDEALLGRALAAWAHPSSGTRVTLAAATSAAAPTSAPRLLFAGGVGAHAVVVLYDGQRVARYSEPKWVRAEGELRVSRVDDSDVTTAAALAVDDGGGSGGRTGGVRYLLAPWVAEAGTRDLLRPDVPARPLTVTEDGVTDRVPSVPTGATGRTGSSGGGCGSAPVLQLRSSERIAERHAFLLAGVGALSPVHLTYTPLPGGGAPARQPREATGPAALLAWAHQACALGTSGALGVRAVNAWDFARQRLPGTGGDAVWSCARADTWRGPGAVTVTLRTSRDGVDAPGRTVARVPSTALCSRFGQHVVASTEWRAPDGRDYLLAAGSRGVTRIDVTGDVRASGRGNTLALPASGRPRVTVRAHLTTGGELDGVGGPRSGG</sequence>
<evidence type="ECO:0000313" key="5">
    <source>
        <dbReference type="Proteomes" id="UP000501753"/>
    </source>
</evidence>
<proteinExistence type="predicted"/>
<feature type="region of interest" description="Disordered" evidence="1">
    <location>
        <begin position="432"/>
        <end position="455"/>
    </location>
</feature>
<dbReference type="KEGG" id="sgd:ELQ87_36680"/>
<dbReference type="RefSeq" id="WP_127181934.1">
    <property type="nucleotide sequence ID" value="NZ_CP029078.1"/>
</dbReference>
<organism evidence="2 4">
    <name type="scientific">Streptomyces griseoviridis</name>
    <dbReference type="NCBI Taxonomy" id="45398"/>
    <lineage>
        <taxon>Bacteria</taxon>
        <taxon>Bacillati</taxon>
        <taxon>Actinomycetota</taxon>
        <taxon>Actinomycetes</taxon>
        <taxon>Kitasatosporales</taxon>
        <taxon>Streptomycetaceae</taxon>
        <taxon>Streptomyces</taxon>
    </lineage>
</organism>
<accession>A0A3S9ZN37</accession>
<dbReference type="Proteomes" id="UP000271291">
    <property type="component" value="Chromosome"/>
</dbReference>
<evidence type="ECO:0008006" key="6">
    <source>
        <dbReference type="Google" id="ProtNLM"/>
    </source>
</evidence>
<dbReference type="AlphaFoldDB" id="A0A3S9ZN37"/>
<dbReference type="OrthoDB" id="3932808at2"/>
<reference evidence="3 5" key="1">
    <citation type="submission" date="2018-04" db="EMBL/GenBank/DDBJ databases">
        <title>Complete genome sequences of Streptomyces griseoviridis K61 and characterization of antagonistic properties of biological control agents.</title>
        <authorList>
            <person name="Mariita R.M."/>
            <person name="Sello J.K."/>
        </authorList>
    </citation>
    <scope>NUCLEOTIDE SEQUENCE [LARGE SCALE GENOMIC DNA]</scope>
    <source>
        <strain evidence="3 5">K61</strain>
    </source>
</reference>
<protein>
    <recommendedName>
        <fullName evidence="6">DNA-directed RNA polymerase specialized sigma24 family protein</fullName>
    </recommendedName>
</protein>
<reference evidence="2 4" key="2">
    <citation type="submission" date="2018-12" db="EMBL/GenBank/DDBJ databases">
        <title>Streptomyces griseoviridis F1-27 complete genome.</title>
        <authorList>
            <person name="Mariita R.M."/>
            <person name="Sello J.K."/>
        </authorList>
    </citation>
    <scope>NUCLEOTIDE SEQUENCE [LARGE SCALE GENOMIC DNA]</scope>
    <source>
        <strain evidence="2 4">F1-27</strain>
    </source>
</reference>
<evidence type="ECO:0000313" key="2">
    <source>
        <dbReference type="EMBL" id="AZS89164.1"/>
    </source>
</evidence>